<evidence type="ECO:0000313" key="6">
    <source>
        <dbReference type="Proteomes" id="UP001642464"/>
    </source>
</evidence>
<dbReference type="CDD" id="cd05403">
    <property type="entry name" value="NT_KNTase_like"/>
    <property type="match status" value="1"/>
</dbReference>
<gene>
    <name evidence="5" type="ORF">SCF082_LOCUS6149</name>
</gene>
<proteinExistence type="predicted"/>
<dbReference type="InterPro" id="IPR043519">
    <property type="entry name" value="NT_sf"/>
</dbReference>
<dbReference type="Pfam" id="PF06414">
    <property type="entry name" value="Zeta_toxin"/>
    <property type="match status" value="2"/>
</dbReference>
<dbReference type="InterPro" id="IPR010488">
    <property type="entry name" value="Zeta_toxin_domain"/>
</dbReference>
<comment type="caution">
    <text evidence="5">The sequence shown here is derived from an EMBL/GenBank/DDBJ whole genome shotgun (WGS) entry which is preliminary data.</text>
</comment>
<feature type="domain" description="Zeta toxin" evidence="4">
    <location>
        <begin position="746"/>
        <end position="833"/>
    </location>
</feature>
<dbReference type="Pfam" id="PF01909">
    <property type="entry name" value="NTP_transf_2"/>
    <property type="match status" value="1"/>
</dbReference>
<dbReference type="EMBL" id="CAXAMM010003360">
    <property type="protein sequence ID" value="CAK8999626.1"/>
    <property type="molecule type" value="Genomic_DNA"/>
</dbReference>
<dbReference type="InterPro" id="IPR027417">
    <property type="entry name" value="P-loop_NTPase"/>
</dbReference>
<evidence type="ECO:0000259" key="4">
    <source>
        <dbReference type="Pfam" id="PF06414"/>
    </source>
</evidence>
<keyword evidence="6" id="KW-1185">Reference proteome</keyword>
<dbReference type="Gene3D" id="3.40.50.300">
    <property type="entry name" value="P-loop containing nucleotide triphosphate hydrolases"/>
    <property type="match status" value="1"/>
</dbReference>
<dbReference type="SUPFAM" id="SSF81301">
    <property type="entry name" value="Nucleotidyltransferase"/>
    <property type="match status" value="1"/>
</dbReference>
<dbReference type="Proteomes" id="UP001642464">
    <property type="component" value="Unassembled WGS sequence"/>
</dbReference>
<accession>A0ABP0IAM5</accession>
<evidence type="ECO:0000313" key="5">
    <source>
        <dbReference type="EMBL" id="CAK8999626.1"/>
    </source>
</evidence>
<name>A0ABP0IAM5_9DINO</name>
<feature type="domain" description="Zeta toxin" evidence="4">
    <location>
        <begin position="650"/>
        <end position="714"/>
    </location>
</feature>
<evidence type="ECO:0000256" key="2">
    <source>
        <dbReference type="ARBA" id="ARBA00022840"/>
    </source>
</evidence>
<evidence type="ECO:0000259" key="3">
    <source>
        <dbReference type="Pfam" id="PF01909"/>
    </source>
</evidence>
<protein>
    <submittedName>
        <fullName evidence="5">Acetohydroxy-acid synthase small subunit</fullName>
    </submittedName>
</protein>
<keyword evidence="1" id="KW-0547">Nucleotide-binding</keyword>
<dbReference type="SUPFAM" id="SSF52540">
    <property type="entry name" value="P-loop containing nucleoside triphosphate hydrolases"/>
    <property type="match status" value="1"/>
</dbReference>
<keyword evidence="2" id="KW-0067">ATP-binding</keyword>
<reference evidence="5 6" key="1">
    <citation type="submission" date="2024-02" db="EMBL/GenBank/DDBJ databases">
        <authorList>
            <person name="Chen Y."/>
            <person name="Shah S."/>
            <person name="Dougan E. K."/>
            <person name="Thang M."/>
            <person name="Chan C."/>
        </authorList>
    </citation>
    <scope>NUCLEOTIDE SEQUENCE [LARGE SCALE GENOMIC DNA]</scope>
</reference>
<feature type="domain" description="Polymerase nucleotidyl transferase" evidence="3">
    <location>
        <begin position="142"/>
        <end position="177"/>
    </location>
</feature>
<dbReference type="Gene3D" id="3.30.460.10">
    <property type="entry name" value="Beta Polymerase, domain 2"/>
    <property type="match status" value="1"/>
</dbReference>
<evidence type="ECO:0000256" key="1">
    <source>
        <dbReference type="ARBA" id="ARBA00022741"/>
    </source>
</evidence>
<organism evidence="5 6">
    <name type="scientific">Durusdinium trenchii</name>
    <dbReference type="NCBI Taxonomy" id="1381693"/>
    <lineage>
        <taxon>Eukaryota</taxon>
        <taxon>Sar</taxon>
        <taxon>Alveolata</taxon>
        <taxon>Dinophyceae</taxon>
        <taxon>Suessiales</taxon>
        <taxon>Symbiodiniaceae</taxon>
        <taxon>Durusdinium</taxon>
    </lineage>
</organism>
<sequence length="872" mass="97021">MSAMPPPPVAPKDGFGMDTVGQQLKMALQSLLGNGQHNAAKASAKELIESILASGSFHQLPDPSAAEELLRKFLDMRKAVLKHGAAGQNGGLFEALYQKVILPVKQCKSEVLSAASKELEECGSHANGVEQLKAWIGKWAVRTRGVFGVVLFGSQASNEASPWSDVDLCVLSAPNHAAQGLLTTLAKSLESECLKGEGVCFIQASEHKLFAMIPLSLDSTIRQTKYLRLDCFVVDSFLDIRNYLASSEVLFDPLRCPDLILYARDKDELLRQLHSCQVPQLESVSKLVVTFLTSFENAASKMLTGDEYQVFFHLFILYDCLVKLHYIRDGGRRFLHLPKHVFRVVSDEVCHKLRAQLPDVPTERSKWSFDGTSPWNCPFLLSAYLHQFRTCIAAETDPELASMFQATMDPLQVPRSVETMRLILERAGATQIHHQIFCCVSEGGILDAHPAHEIKSVLELYGDGLEQAKTTHEKQCLKVPLPLEPGENAVGEKSSARFGQVLRALLVAKFPVLLRCRDGRRTAAVATLLRFITDEVEVSSIMLQKWLQAWDMLDALGMLHLLPCDDQLRTRANAEKVHAKWLQEKIGMGCGLSWEELQQLRIKLRGTPTKPVPVHFSLIKGEPDQTCRAFTQSELVILEQHFLSPKLWPNLRPKGVFVTGLPGAGKSSLLQEVLSHLDIELQDVVNLDVDEIRRFHGQYQEEAQKLSWSELAEPADAINFQSYQGLAGWFHAGVDAEQILYQGPNSVVSQLMGKRCHFVLPGIFDEPGTLEFMRFVASAGYEVHLVGIHVSPETAQERVETRADRSGRASRDTCAAALLQQFMKLADFVKQKGGVVALYDNEASNADSCPLHPLYWNGVLRDAETCRWWGLA</sequence>
<dbReference type="InterPro" id="IPR002934">
    <property type="entry name" value="Polymerase_NTP_transf_dom"/>
</dbReference>